<dbReference type="PANTHER" id="PTHR20883">
    <property type="entry name" value="PHYTANOYL-COA DIOXYGENASE DOMAIN CONTAINING 1"/>
    <property type="match status" value="1"/>
</dbReference>
<evidence type="ECO:0000313" key="2">
    <source>
        <dbReference type="Proteomes" id="UP001380365"/>
    </source>
</evidence>
<keyword evidence="2" id="KW-1185">Reference proteome</keyword>
<accession>A0ABU8QAK4</accession>
<reference evidence="1 2" key="1">
    <citation type="submission" date="2023-12" db="EMBL/GenBank/DDBJ databases">
        <title>Gut-associated functions are favored during microbiome assembly across C. elegans life.</title>
        <authorList>
            <person name="Zimmermann J."/>
        </authorList>
    </citation>
    <scope>NUCLEOTIDE SEQUENCE [LARGE SCALE GENOMIC DNA]</scope>
    <source>
        <strain evidence="1 2">JUb134</strain>
    </source>
</reference>
<dbReference type="GO" id="GO:0051213">
    <property type="term" value="F:dioxygenase activity"/>
    <property type="evidence" value="ECO:0007669"/>
    <property type="project" value="UniProtKB-KW"/>
</dbReference>
<dbReference type="Proteomes" id="UP001380365">
    <property type="component" value="Unassembled WGS sequence"/>
</dbReference>
<organism evidence="1 2">
    <name type="scientific">Sphingomonas molluscorum</name>
    <dbReference type="NCBI Taxonomy" id="418184"/>
    <lineage>
        <taxon>Bacteria</taxon>
        <taxon>Pseudomonadati</taxon>
        <taxon>Pseudomonadota</taxon>
        <taxon>Alphaproteobacteria</taxon>
        <taxon>Sphingomonadales</taxon>
        <taxon>Sphingomonadaceae</taxon>
        <taxon>Sphingomonas</taxon>
    </lineage>
</organism>
<evidence type="ECO:0000313" key="1">
    <source>
        <dbReference type="EMBL" id="MEJ5096552.1"/>
    </source>
</evidence>
<dbReference type="EMBL" id="JBBGZA010000003">
    <property type="protein sequence ID" value="MEJ5096552.1"/>
    <property type="molecule type" value="Genomic_DNA"/>
</dbReference>
<sequence>MPSPPRRSDSIALDEDAFRATAVALRRDGFAAVPGLFSRDEVREVERLLDRALLEAEHTPAALPFLVRYPRRGEPAEDAGSGRGLGGWDQIELNHAAALVPALLETAVFRGCTALACTLAGRVSRSFDHVIYKGARNHTATPWHQDAAFALWRASRPRQLHFWIPLQDVTPESGCMTFLAGSHLGPLVRHRRVLRSSGQPGQEATPDPAGSISCALPVGGLTIHTPTTLHRAGRNESPLPRKAWIIQYGPLGSARLAVKRLAGALPVPLTGESTRLE</sequence>
<gene>
    <name evidence="1" type="ORF">WH159_18735</name>
</gene>
<dbReference type="InterPro" id="IPR008775">
    <property type="entry name" value="Phytyl_CoA_dOase-like"/>
</dbReference>
<keyword evidence="1" id="KW-0223">Dioxygenase</keyword>
<dbReference type="RefSeq" id="WP_204991469.1">
    <property type="nucleotide sequence ID" value="NZ_JBBGZA010000003.1"/>
</dbReference>
<dbReference type="Pfam" id="PF05721">
    <property type="entry name" value="PhyH"/>
    <property type="match status" value="1"/>
</dbReference>
<name>A0ABU8QAK4_9SPHN</name>
<keyword evidence="1" id="KW-0560">Oxidoreductase</keyword>
<dbReference type="PANTHER" id="PTHR20883:SF46">
    <property type="entry name" value="PHYTANOYL-COA HYDROXYLASE"/>
    <property type="match status" value="1"/>
</dbReference>
<proteinExistence type="predicted"/>
<protein>
    <submittedName>
        <fullName evidence="1">Phytanoyl-CoA dioxygenase family protein</fullName>
    </submittedName>
</protein>
<dbReference type="Gene3D" id="2.60.120.620">
    <property type="entry name" value="q2cbj1_9rhob like domain"/>
    <property type="match status" value="1"/>
</dbReference>
<comment type="caution">
    <text evidence="1">The sequence shown here is derived from an EMBL/GenBank/DDBJ whole genome shotgun (WGS) entry which is preliminary data.</text>
</comment>
<dbReference type="SUPFAM" id="SSF51197">
    <property type="entry name" value="Clavaminate synthase-like"/>
    <property type="match status" value="1"/>
</dbReference>